<dbReference type="GO" id="GO:0000287">
    <property type="term" value="F:magnesium ion binding"/>
    <property type="evidence" value="ECO:0007669"/>
    <property type="project" value="TreeGrafter"/>
</dbReference>
<dbReference type="Pfam" id="PF13243">
    <property type="entry name" value="SQHop_cyclase_C"/>
    <property type="match status" value="1"/>
</dbReference>
<evidence type="ECO:0000313" key="3">
    <source>
        <dbReference type="Proteomes" id="UP000640052"/>
    </source>
</evidence>
<dbReference type="SUPFAM" id="SSF48239">
    <property type="entry name" value="Terpenoid cyclases/Protein prenyltransferases"/>
    <property type="match status" value="1"/>
</dbReference>
<name>A0A919QKV2_9ACTN</name>
<dbReference type="EMBL" id="BOOA01000120">
    <property type="protein sequence ID" value="GIH29325.1"/>
    <property type="molecule type" value="Genomic_DNA"/>
</dbReference>
<dbReference type="RefSeq" id="WP_204045936.1">
    <property type="nucleotide sequence ID" value="NZ_BOOA01000120.1"/>
</dbReference>
<dbReference type="GO" id="GO:0010333">
    <property type="term" value="F:terpene synthase activity"/>
    <property type="evidence" value="ECO:0007669"/>
    <property type="project" value="InterPro"/>
</dbReference>
<evidence type="ECO:0000259" key="1">
    <source>
        <dbReference type="Pfam" id="PF13243"/>
    </source>
</evidence>
<feature type="domain" description="Squalene cyclase C-terminal" evidence="1">
    <location>
        <begin position="328"/>
        <end position="467"/>
    </location>
</feature>
<dbReference type="AlphaFoldDB" id="A0A919QKV2"/>
<reference evidence="2" key="1">
    <citation type="submission" date="2021-01" db="EMBL/GenBank/DDBJ databases">
        <title>Whole genome shotgun sequence of Acrocarpospora phusangensis NBRC 108782.</title>
        <authorList>
            <person name="Komaki H."/>
            <person name="Tamura T."/>
        </authorList>
    </citation>
    <scope>NUCLEOTIDE SEQUENCE</scope>
    <source>
        <strain evidence="2">NBRC 108782</strain>
    </source>
</reference>
<protein>
    <recommendedName>
        <fullName evidence="1">Squalene cyclase C-terminal domain-containing protein</fullName>
    </recommendedName>
</protein>
<dbReference type="Gene3D" id="1.50.10.20">
    <property type="match status" value="1"/>
</dbReference>
<proteinExistence type="predicted"/>
<dbReference type="Proteomes" id="UP000640052">
    <property type="component" value="Unassembled WGS sequence"/>
</dbReference>
<dbReference type="Gene3D" id="1.50.10.160">
    <property type="match status" value="1"/>
</dbReference>
<gene>
    <name evidence="2" type="ORF">Aph01nite_76350</name>
</gene>
<dbReference type="InterPro" id="IPR008930">
    <property type="entry name" value="Terpenoid_cyclase/PrenylTrfase"/>
</dbReference>
<evidence type="ECO:0000313" key="2">
    <source>
        <dbReference type="EMBL" id="GIH29325.1"/>
    </source>
</evidence>
<accession>A0A919QKV2</accession>
<dbReference type="GO" id="GO:0016102">
    <property type="term" value="P:diterpenoid biosynthetic process"/>
    <property type="evidence" value="ECO:0007669"/>
    <property type="project" value="TreeGrafter"/>
</dbReference>
<dbReference type="InterPro" id="IPR032696">
    <property type="entry name" value="SQ_cyclase_C"/>
</dbReference>
<dbReference type="PANTHER" id="PTHR31739:SF25">
    <property type="entry name" value="(E,E)-GERANYLLINALOOL SYNTHASE"/>
    <property type="match status" value="1"/>
</dbReference>
<keyword evidence="3" id="KW-1185">Reference proteome</keyword>
<dbReference type="PANTHER" id="PTHR31739">
    <property type="entry name" value="ENT-COPALYL DIPHOSPHATE SYNTHASE, CHLOROPLASTIC"/>
    <property type="match status" value="1"/>
</dbReference>
<sequence length="504" mass="53435">MITGSEIAAGLTMRPGGQVSPSVYETGRLVALAPWLTGHDRRIGFLAESQRGDGGWGGPEGYALVPTLSAVEALLAVITRGDRTADLPTVVRTARRGLEFLTGWLGGAKNTSLPDTPANELIIPFLIEQINLYAHALVEYELPTKPLYFPSGMDGALLDVIRARLASGADVPAKLHHTLEVMGAAAAVTPAAGGVVGASPAAAAAWLGDRGLLDPADPVRQQLEAVVDLHGGPVPVGFPITVFERGWVLAWLLRAGLAPDVPEGLIADLNAAIGPAGTPAGPGLPADADTTSVALYALALLGHSREPDSLWLFASGDHFCTWPGEQGASATVNAHVIDAFGHYATTHPTASPRYAAAIGHLTAWLCERQRVDGSWEDRWHASPYYATVSCVLALADFGGAAGREPVERAVRWTRQTQRVDGSWGHWRGTPEETAYAIQILLAGPDPRKDAARLARGVDYLRRAPREANQPLWHDKDLYLPYAIVDSVVLAARHRAEIFLGGASA</sequence>
<organism evidence="2 3">
    <name type="scientific">Acrocarpospora phusangensis</name>
    <dbReference type="NCBI Taxonomy" id="1070424"/>
    <lineage>
        <taxon>Bacteria</taxon>
        <taxon>Bacillati</taxon>
        <taxon>Actinomycetota</taxon>
        <taxon>Actinomycetes</taxon>
        <taxon>Streptosporangiales</taxon>
        <taxon>Streptosporangiaceae</taxon>
        <taxon>Acrocarpospora</taxon>
    </lineage>
</organism>
<comment type="caution">
    <text evidence="2">The sequence shown here is derived from an EMBL/GenBank/DDBJ whole genome shotgun (WGS) entry which is preliminary data.</text>
</comment>
<dbReference type="InterPro" id="IPR050148">
    <property type="entry name" value="Terpene_synthase-like"/>
</dbReference>